<protein>
    <recommendedName>
        <fullName evidence="1">Glycosyl transferase family 1 domain-containing protein</fullName>
    </recommendedName>
</protein>
<dbReference type="InterPro" id="IPR038013">
    <property type="entry name" value="ALG11"/>
</dbReference>
<dbReference type="GO" id="GO:0004377">
    <property type="term" value="F:GDP-Man:Man(3)GlcNAc(2)-PP-Dol alpha-1,2-mannosyltransferase activity"/>
    <property type="evidence" value="ECO:0007669"/>
    <property type="project" value="InterPro"/>
</dbReference>
<dbReference type="InParanoid" id="A0A330LAP3"/>
<dbReference type="GO" id="GO:0016020">
    <property type="term" value="C:membrane"/>
    <property type="evidence" value="ECO:0007669"/>
    <property type="project" value="TreeGrafter"/>
</dbReference>
<sequence>MAHPVSTASCQIPLLRVGIFDHVSLRLGGSQLVVAAMAARLSQHYAVDVIHSGKGYTVAGLAKAFGLDLSRVNERIVSNSLGTFSLPGLTPSYVRERLEFDRRLTEPYDLFIYSGHGTPPFCAAKHGMVYCHFPFEWHPSEELSRTEGWAARSALSRWARTQGYSALWHWRMRGYRTVIGNSQFTSSWVQRRWKRSAEVLYPPVAVTTVSLPKENIIVSLGRFIVTDGKNHGLQLETFRKFVSMNGGAWRLCLIGFCTDLPQDLAYLDKLKSLAADLPVSFVVNASRETVWTYLARAKLYWHATALGGDSNVPPERMEHFGIATVEAMGAGCVPLVPMSGGQPEIVEHEKSGFLCRDAESLLQYTNRVASSESLCQSMGRAARERSAAFCPEIFNQRLSQLAAELLHDGRLTSQLGANAVGAGETSV</sequence>
<accession>A0A330LAP3</accession>
<name>A0A330LAP3_9BACT</name>
<dbReference type="AlphaFoldDB" id="A0A330LAP3"/>
<dbReference type="InterPro" id="IPR001296">
    <property type="entry name" value="Glyco_trans_1"/>
</dbReference>
<dbReference type="GO" id="GO:0006487">
    <property type="term" value="P:protein N-linked glycosylation"/>
    <property type="evidence" value="ECO:0007669"/>
    <property type="project" value="TreeGrafter"/>
</dbReference>
<dbReference type="PANTHER" id="PTHR45919">
    <property type="entry name" value="GDP-MAN:MAN(3)GLCNAC(2)-PP-DOL ALPHA-1,2-MANNOSYLTRANSFERASE"/>
    <property type="match status" value="1"/>
</dbReference>
<keyword evidence="3" id="KW-1185">Reference proteome</keyword>
<dbReference type="PANTHER" id="PTHR45919:SF1">
    <property type="entry name" value="GDP-MAN:MAN(3)GLCNAC(2)-PP-DOL ALPHA-1,2-MANNOSYLTRANSFERASE"/>
    <property type="match status" value="1"/>
</dbReference>
<evidence type="ECO:0000313" key="3">
    <source>
        <dbReference type="Proteomes" id="UP000248168"/>
    </source>
</evidence>
<organism evidence="2 3">
    <name type="scientific">Nitrospira lenta</name>
    <dbReference type="NCBI Taxonomy" id="1436998"/>
    <lineage>
        <taxon>Bacteria</taxon>
        <taxon>Pseudomonadati</taxon>
        <taxon>Nitrospirota</taxon>
        <taxon>Nitrospiria</taxon>
        <taxon>Nitrospirales</taxon>
        <taxon>Nitrospiraceae</taxon>
        <taxon>Nitrospira</taxon>
    </lineage>
</organism>
<feature type="domain" description="Glycosyl transferase family 1" evidence="1">
    <location>
        <begin position="212"/>
        <end position="385"/>
    </location>
</feature>
<dbReference type="Gene3D" id="3.40.50.2000">
    <property type="entry name" value="Glycogen Phosphorylase B"/>
    <property type="match status" value="1"/>
</dbReference>
<dbReference type="SUPFAM" id="SSF53756">
    <property type="entry name" value="UDP-Glycosyltransferase/glycogen phosphorylase"/>
    <property type="match status" value="1"/>
</dbReference>
<dbReference type="OrthoDB" id="9801573at2"/>
<dbReference type="Pfam" id="PF00534">
    <property type="entry name" value="Glycos_transf_1"/>
    <property type="match status" value="1"/>
</dbReference>
<dbReference type="EMBL" id="OUNR01000018">
    <property type="protein sequence ID" value="SPP66159.1"/>
    <property type="molecule type" value="Genomic_DNA"/>
</dbReference>
<proteinExistence type="predicted"/>
<evidence type="ECO:0000259" key="1">
    <source>
        <dbReference type="Pfam" id="PF00534"/>
    </source>
</evidence>
<evidence type="ECO:0000313" key="2">
    <source>
        <dbReference type="EMBL" id="SPP66159.1"/>
    </source>
</evidence>
<gene>
    <name evidence="2" type="ORF">NITLEN_50199</name>
</gene>
<dbReference type="Proteomes" id="UP000248168">
    <property type="component" value="Unassembled WGS sequence"/>
</dbReference>
<reference evidence="3" key="1">
    <citation type="submission" date="2018-04" db="EMBL/GenBank/DDBJ databases">
        <authorList>
            <person name="Lucker S."/>
            <person name="Sakoula D."/>
        </authorList>
    </citation>
    <scope>NUCLEOTIDE SEQUENCE [LARGE SCALE GENOMIC DNA]</scope>
</reference>